<dbReference type="InterPro" id="IPR027417">
    <property type="entry name" value="P-loop_NTPase"/>
</dbReference>
<evidence type="ECO:0000313" key="4">
    <source>
        <dbReference type="EMBL" id="KAF2200698.1"/>
    </source>
</evidence>
<dbReference type="AlphaFoldDB" id="A0A9P4JQF3"/>
<dbReference type="PANTHER" id="PTHR10622">
    <property type="entry name" value="HET DOMAIN-CONTAINING PROTEIN"/>
    <property type="match status" value="1"/>
</dbReference>
<dbReference type="SUPFAM" id="SSF50978">
    <property type="entry name" value="WD40 repeat-like"/>
    <property type="match status" value="1"/>
</dbReference>
<dbReference type="InterPro" id="IPR056884">
    <property type="entry name" value="NPHP3-like_N"/>
</dbReference>
<dbReference type="InterPro" id="IPR007111">
    <property type="entry name" value="NACHT_NTPase"/>
</dbReference>
<name>A0A9P4JQF3_9PLEO</name>
<dbReference type="Gene3D" id="3.40.50.300">
    <property type="entry name" value="P-loop containing nucleotide triphosphate hydrolases"/>
    <property type="match status" value="1"/>
</dbReference>
<dbReference type="SMART" id="SM00320">
    <property type="entry name" value="WD40"/>
    <property type="match status" value="1"/>
</dbReference>
<dbReference type="FunFam" id="3.40.50.300:FF:001638">
    <property type="entry name" value="NACHT and WD40 domain protein"/>
    <property type="match status" value="1"/>
</dbReference>
<evidence type="ECO:0000259" key="3">
    <source>
        <dbReference type="PROSITE" id="PS50837"/>
    </source>
</evidence>
<gene>
    <name evidence="4" type="ORF">GQ43DRAFT_395822</name>
</gene>
<dbReference type="PANTHER" id="PTHR10622:SF13">
    <property type="entry name" value="NACHT DOMAIN-CONTAINING PROTEIN"/>
    <property type="match status" value="1"/>
</dbReference>
<proteinExistence type="predicted"/>
<dbReference type="Pfam" id="PF22939">
    <property type="entry name" value="WHD_GPIID"/>
    <property type="match status" value="1"/>
</dbReference>
<sequence>MFRWYQNAAKCYVFLSDVSTTKQKADSECSELTWESDFRRSRWFTRGWTLQELLAPRAVEFYSREGKLLGEKRSLEQQLHQITGIAVPALQGAPLHEFGIEERLLWIKDRQTKRKEDKAYSLLGIFGIYMLANYGEGEENAFNRLQEEIHKQLNRSIHHQALVQREKEDLECIKSLRITDPNDDKRRIEDTKGGLLADSYRWILDNNDFRQWQHNEQSRLLWIKGDPGKGKTMLLCGIINELQKTKANSDPLSYFFCQAADSRINSAVAVLRGLMYMLVDQQPSLISHIRKKYDHAGKVLFEDTNAWVALCEIFTNILRDPSLKKTYLVIDALDECVTDLPKLLAFVAQHCSMSSCIKWIVTSRNWPDIEERLDQTGHKVKLRLELNAESVSAAVRIFIEWKVSKLAREKKYDKQTRDIVLEHLTSNANDTFLWVALVCQHLEKVPRRNVRAKLALFPPGLDLLYERMMQQIYNSDDADLYKHILASVAIVYRPVTLKELTSLVDMLEDMADDLETLREIISLCGSFLTIRQDTVYWVHQSAKDFLFTKASDKIFPSGTEKTHYIIFLRSLQVLSKTLRRDIYSLRAYGYPAEKVKQPDPDPLAASRYSCVFWVDHLCDWNPNFSTDHSADLLCGSDIDSFLRKRYLYWLEALSLCKSMSKGVVSMEKLKALIQRIAFKHELVELVRDAHRFIMAHKWVIENNPLQAYMSALIFSPTQSPIRQIFEKEVPDWIIAKPYTGDKWSACLQTLEGHSSSVNSVAFSHDSTRLASVSNDRTVKIWDPSSGDCLQTLEGHS</sequence>
<organism evidence="4 5">
    <name type="scientific">Delitschia confertaspora ATCC 74209</name>
    <dbReference type="NCBI Taxonomy" id="1513339"/>
    <lineage>
        <taxon>Eukaryota</taxon>
        <taxon>Fungi</taxon>
        <taxon>Dikarya</taxon>
        <taxon>Ascomycota</taxon>
        <taxon>Pezizomycotina</taxon>
        <taxon>Dothideomycetes</taxon>
        <taxon>Pleosporomycetidae</taxon>
        <taxon>Pleosporales</taxon>
        <taxon>Delitschiaceae</taxon>
        <taxon>Delitschia</taxon>
    </lineage>
</organism>
<keyword evidence="1" id="KW-0677">Repeat</keyword>
<dbReference type="SUPFAM" id="SSF52540">
    <property type="entry name" value="P-loop containing nucleoside triphosphate hydrolases"/>
    <property type="match status" value="1"/>
</dbReference>
<feature type="non-terminal residue" evidence="4">
    <location>
        <position position="796"/>
    </location>
</feature>
<evidence type="ECO:0000256" key="2">
    <source>
        <dbReference type="PROSITE-ProRule" id="PRU00221"/>
    </source>
</evidence>
<protein>
    <submittedName>
        <fullName evidence="4">NACHT-domain-containing protein</fullName>
    </submittedName>
</protein>
<dbReference type="Proteomes" id="UP000799536">
    <property type="component" value="Unassembled WGS sequence"/>
</dbReference>
<keyword evidence="2" id="KW-0853">WD repeat</keyword>
<reference evidence="4" key="1">
    <citation type="journal article" date="2020" name="Stud. Mycol.">
        <title>101 Dothideomycetes genomes: a test case for predicting lifestyles and emergence of pathogens.</title>
        <authorList>
            <person name="Haridas S."/>
            <person name="Albert R."/>
            <person name="Binder M."/>
            <person name="Bloem J."/>
            <person name="Labutti K."/>
            <person name="Salamov A."/>
            <person name="Andreopoulos B."/>
            <person name="Baker S."/>
            <person name="Barry K."/>
            <person name="Bills G."/>
            <person name="Bluhm B."/>
            <person name="Cannon C."/>
            <person name="Castanera R."/>
            <person name="Culley D."/>
            <person name="Daum C."/>
            <person name="Ezra D."/>
            <person name="Gonzalez J."/>
            <person name="Henrissat B."/>
            <person name="Kuo A."/>
            <person name="Liang C."/>
            <person name="Lipzen A."/>
            <person name="Lutzoni F."/>
            <person name="Magnuson J."/>
            <person name="Mondo S."/>
            <person name="Nolan M."/>
            <person name="Ohm R."/>
            <person name="Pangilinan J."/>
            <person name="Park H.-J."/>
            <person name="Ramirez L."/>
            <person name="Alfaro M."/>
            <person name="Sun H."/>
            <person name="Tritt A."/>
            <person name="Yoshinaga Y."/>
            <person name="Zwiers L.-H."/>
            <person name="Turgeon B."/>
            <person name="Goodwin S."/>
            <person name="Spatafora J."/>
            <person name="Crous P."/>
            <person name="Grigoriev I."/>
        </authorList>
    </citation>
    <scope>NUCLEOTIDE SEQUENCE</scope>
    <source>
        <strain evidence="4">ATCC 74209</strain>
    </source>
</reference>
<dbReference type="PROSITE" id="PS50837">
    <property type="entry name" value="NACHT"/>
    <property type="match status" value="1"/>
</dbReference>
<dbReference type="Pfam" id="PF00400">
    <property type="entry name" value="WD40"/>
    <property type="match status" value="1"/>
</dbReference>
<feature type="repeat" description="WD" evidence="2">
    <location>
        <begin position="750"/>
        <end position="791"/>
    </location>
</feature>
<comment type="caution">
    <text evidence="4">The sequence shown here is derived from an EMBL/GenBank/DDBJ whole genome shotgun (WGS) entry which is preliminary data.</text>
</comment>
<dbReference type="PROSITE" id="PS50082">
    <property type="entry name" value="WD_REPEATS_2"/>
    <property type="match status" value="1"/>
</dbReference>
<dbReference type="InterPro" id="IPR015943">
    <property type="entry name" value="WD40/YVTN_repeat-like_dom_sf"/>
</dbReference>
<keyword evidence="5" id="KW-1185">Reference proteome</keyword>
<dbReference type="Gene3D" id="2.130.10.10">
    <property type="entry name" value="YVTN repeat-like/Quinoprotein amine dehydrogenase"/>
    <property type="match status" value="1"/>
</dbReference>
<accession>A0A9P4JQF3</accession>
<dbReference type="InterPro" id="IPR001680">
    <property type="entry name" value="WD40_rpt"/>
</dbReference>
<dbReference type="EMBL" id="ML994009">
    <property type="protein sequence ID" value="KAF2200698.1"/>
    <property type="molecule type" value="Genomic_DNA"/>
</dbReference>
<dbReference type="InterPro" id="IPR054471">
    <property type="entry name" value="GPIID_WHD"/>
</dbReference>
<evidence type="ECO:0000256" key="1">
    <source>
        <dbReference type="ARBA" id="ARBA00022737"/>
    </source>
</evidence>
<dbReference type="InterPro" id="IPR036322">
    <property type="entry name" value="WD40_repeat_dom_sf"/>
</dbReference>
<feature type="domain" description="NACHT" evidence="3">
    <location>
        <begin position="219"/>
        <end position="442"/>
    </location>
</feature>
<dbReference type="OrthoDB" id="538223at2759"/>
<dbReference type="Pfam" id="PF24883">
    <property type="entry name" value="NPHP3_N"/>
    <property type="match status" value="1"/>
</dbReference>
<dbReference type="PROSITE" id="PS50294">
    <property type="entry name" value="WD_REPEATS_REGION"/>
    <property type="match status" value="1"/>
</dbReference>
<evidence type="ECO:0000313" key="5">
    <source>
        <dbReference type="Proteomes" id="UP000799536"/>
    </source>
</evidence>